<dbReference type="Proteomes" id="UP001159363">
    <property type="component" value="Chromosome X"/>
</dbReference>
<reference evidence="1 2" key="1">
    <citation type="submission" date="2023-02" db="EMBL/GenBank/DDBJ databases">
        <title>LHISI_Scaffold_Assembly.</title>
        <authorList>
            <person name="Stuart O.P."/>
            <person name="Cleave R."/>
            <person name="Magrath M.J.L."/>
            <person name="Mikheyev A.S."/>
        </authorList>
    </citation>
    <scope>NUCLEOTIDE SEQUENCE [LARGE SCALE GENOMIC DNA]</scope>
    <source>
        <strain evidence="1">Daus_M_001</strain>
        <tissue evidence="1">Leg muscle</tissue>
    </source>
</reference>
<gene>
    <name evidence="1" type="ORF">PR048_012341</name>
</gene>
<protein>
    <submittedName>
        <fullName evidence="1">Uncharacterized protein</fullName>
    </submittedName>
</protein>
<sequence>MDLHFTFICGDSTAGNIVRETCQAVWNTLHSMIIHIPPTDGKHVRIIKPTESGFFLNYKISFSLITLAVPDLNYKYCLGHLWKLWTFFNL</sequence>
<keyword evidence="2" id="KW-1185">Reference proteome</keyword>
<dbReference type="EMBL" id="JARBHB010000004">
    <property type="protein sequence ID" value="KAJ8886132.1"/>
    <property type="molecule type" value="Genomic_DNA"/>
</dbReference>
<organism evidence="1 2">
    <name type="scientific">Dryococelus australis</name>
    <dbReference type="NCBI Taxonomy" id="614101"/>
    <lineage>
        <taxon>Eukaryota</taxon>
        <taxon>Metazoa</taxon>
        <taxon>Ecdysozoa</taxon>
        <taxon>Arthropoda</taxon>
        <taxon>Hexapoda</taxon>
        <taxon>Insecta</taxon>
        <taxon>Pterygota</taxon>
        <taxon>Neoptera</taxon>
        <taxon>Polyneoptera</taxon>
        <taxon>Phasmatodea</taxon>
        <taxon>Verophasmatodea</taxon>
        <taxon>Anareolatae</taxon>
        <taxon>Phasmatidae</taxon>
        <taxon>Eurycanthinae</taxon>
        <taxon>Dryococelus</taxon>
    </lineage>
</organism>
<proteinExistence type="predicted"/>
<accession>A0ABQ9HPF8</accession>
<comment type="caution">
    <text evidence="1">The sequence shown here is derived from an EMBL/GenBank/DDBJ whole genome shotgun (WGS) entry which is preliminary data.</text>
</comment>
<name>A0ABQ9HPF8_9NEOP</name>
<evidence type="ECO:0000313" key="1">
    <source>
        <dbReference type="EMBL" id="KAJ8886132.1"/>
    </source>
</evidence>
<evidence type="ECO:0000313" key="2">
    <source>
        <dbReference type="Proteomes" id="UP001159363"/>
    </source>
</evidence>